<dbReference type="PROSITE" id="PS00108">
    <property type="entry name" value="PROTEIN_KINASE_ST"/>
    <property type="match status" value="1"/>
</dbReference>
<dbReference type="PANTHER" id="PTHR24056">
    <property type="entry name" value="CELL DIVISION PROTEIN KINASE"/>
    <property type="match status" value="1"/>
</dbReference>
<dbReference type="RefSeq" id="NP_492259.1">
    <property type="nucleotide sequence ID" value="NM_059858.4"/>
</dbReference>
<dbReference type="STRING" id="6239.F52B5.2.1"/>
<evidence type="ECO:0000313" key="9">
    <source>
        <dbReference type="Proteomes" id="UP000001940"/>
    </source>
</evidence>
<evidence type="ECO:0000256" key="2">
    <source>
        <dbReference type="ARBA" id="ARBA00022527"/>
    </source>
</evidence>
<protein>
    <submittedName>
        <fullName evidence="8">Protein kinase domain-containing protein</fullName>
    </submittedName>
</protein>
<dbReference type="SMR" id="Q20643"/>
<keyword evidence="6" id="KW-0067">ATP-binding</keyword>
<name>Q20643_CAEEL</name>
<dbReference type="PROSITE" id="PS50011">
    <property type="entry name" value="PROTEIN_KINASE_DOM"/>
    <property type="match status" value="1"/>
</dbReference>
<dbReference type="GO" id="GO:0005634">
    <property type="term" value="C:nucleus"/>
    <property type="evidence" value="ECO:0000318"/>
    <property type="project" value="GO_Central"/>
</dbReference>
<dbReference type="PANTHER" id="PTHR24056:SF111">
    <property type="entry name" value="CYCLIN-DEPENDENT KINASE-LIKE 5"/>
    <property type="match status" value="1"/>
</dbReference>
<dbReference type="OrthoDB" id="1732493at2759"/>
<dbReference type="Gene3D" id="3.30.200.20">
    <property type="entry name" value="Phosphorylase Kinase, domain 1"/>
    <property type="match status" value="1"/>
</dbReference>
<dbReference type="GO" id="GO:0060271">
    <property type="term" value="P:cilium assembly"/>
    <property type="evidence" value="ECO:0000318"/>
    <property type="project" value="GO_Central"/>
</dbReference>
<keyword evidence="11" id="KW-1267">Proteomics identification</keyword>
<dbReference type="eggNOG" id="KOG0669">
    <property type="taxonomic scope" value="Eukaryota"/>
</dbReference>
<dbReference type="OMA" id="SHEFIVN"/>
<dbReference type="InterPro" id="IPR011009">
    <property type="entry name" value="Kinase-like_dom_sf"/>
</dbReference>
<dbReference type="CTD" id="172614"/>
<dbReference type="SMART" id="SM00220">
    <property type="entry name" value="S_TKc"/>
    <property type="match status" value="1"/>
</dbReference>
<evidence type="ECO:0000313" key="10">
    <source>
        <dbReference type="WormBase" id="F52B5.2"/>
    </source>
</evidence>
<dbReference type="PIR" id="T22492">
    <property type="entry name" value="T22492"/>
</dbReference>
<reference evidence="8 9" key="1">
    <citation type="journal article" date="1998" name="Science">
        <title>Genome sequence of the nematode C. elegans: a platform for investigating biology.</title>
        <authorList>
            <consortium name="The C. elegans sequencing consortium"/>
            <person name="Sulson J.E."/>
            <person name="Waterston R."/>
        </authorList>
    </citation>
    <scope>NUCLEOTIDE SEQUENCE [LARGE SCALE GENOMIC DNA]</scope>
    <source>
        <strain evidence="8 9">Bristol N2</strain>
    </source>
</reference>
<dbReference type="GO" id="GO:0004674">
    <property type="term" value="F:protein serine/threonine kinase activity"/>
    <property type="evidence" value="ECO:0000318"/>
    <property type="project" value="GO_Central"/>
</dbReference>
<accession>Q20643</accession>
<dbReference type="EMBL" id="BX284601">
    <property type="protein sequence ID" value="CAA99854.2"/>
    <property type="molecule type" value="Genomic_DNA"/>
</dbReference>
<evidence type="ECO:0000256" key="6">
    <source>
        <dbReference type="ARBA" id="ARBA00022840"/>
    </source>
</evidence>
<comment type="similarity">
    <text evidence="1">Belongs to the protein kinase superfamily. CMGC Ser/Thr protein kinase family. CDC2/CDKX subfamily.</text>
</comment>
<evidence type="ECO:0000256" key="4">
    <source>
        <dbReference type="ARBA" id="ARBA00022741"/>
    </source>
</evidence>
<dbReference type="Proteomes" id="UP000001940">
    <property type="component" value="Chromosome I"/>
</dbReference>
<evidence type="ECO:0007829" key="11">
    <source>
        <dbReference type="PeptideAtlas" id="Q20643"/>
    </source>
</evidence>
<keyword evidence="4" id="KW-0547">Nucleotide-binding</keyword>
<dbReference type="UCSC" id="F52B5.2">
    <property type="organism name" value="c. elegans"/>
</dbReference>
<dbReference type="GO" id="GO:0005737">
    <property type="term" value="C:cytoplasm"/>
    <property type="evidence" value="ECO:0000318"/>
    <property type="project" value="GO_Central"/>
</dbReference>
<dbReference type="InterPro" id="IPR050108">
    <property type="entry name" value="CDK"/>
</dbReference>
<dbReference type="WormBase" id="F52B5.2">
    <property type="protein sequence ID" value="CE24993"/>
    <property type="gene ID" value="WBGene00009921"/>
</dbReference>
<proteinExistence type="evidence at protein level"/>
<dbReference type="PeptideAtlas" id="Q20643"/>
<evidence type="ECO:0000256" key="1">
    <source>
        <dbReference type="ARBA" id="ARBA00006485"/>
    </source>
</evidence>
<dbReference type="PhylomeDB" id="Q20643"/>
<dbReference type="Gene3D" id="1.10.510.10">
    <property type="entry name" value="Transferase(Phosphotransferase) domain 1"/>
    <property type="match status" value="1"/>
</dbReference>
<dbReference type="GO" id="GO:0005929">
    <property type="term" value="C:cilium"/>
    <property type="evidence" value="ECO:0000318"/>
    <property type="project" value="GO_Central"/>
</dbReference>
<evidence type="ECO:0000256" key="3">
    <source>
        <dbReference type="ARBA" id="ARBA00022679"/>
    </source>
</evidence>
<dbReference type="InterPro" id="IPR008271">
    <property type="entry name" value="Ser/Thr_kinase_AS"/>
</dbReference>
<dbReference type="GeneID" id="172614"/>
<keyword evidence="9" id="KW-1185">Reference proteome</keyword>
<dbReference type="GO" id="GO:0035556">
    <property type="term" value="P:intracellular signal transduction"/>
    <property type="evidence" value="ECO:0000318"/>
    <property type="project" value="GO_Central"/>
</dbReference>
<gene>
    <name evidence="8" type="ORF">CELE_F52B5.2</name>
    <name evidence="8 10" type="ORF">F52B5.2</name>
</gene>
<dbReference type="InterPro" id="IPR000719">
    <property type="entry name" value="Prot_kinase_dom"/>
</dbReference>
<dbReference type="GO" id="GO:0005524">
    <property type="term" value="F:ATP binding"/>
    <property type="evidence" value="ECO:0007669"/>
    <property type="project" value="UniProtKB-KW"/>
</dbReference>
<keyword evidence="2" id="KW-0723">Serine/threonine-protein kinase</keyword>
<dbReference type="PaxDb" id="6239-F52B5.2"/>
<feature type="domain" description="Protein kinase" evidence="7">
    <location>
        <begin position="18"/>
        <end position="292"/>
    </location>
</feature>
<keyword evidence="5 8" id="KW-0418">Kinase</keyword>
<dbReference type="GO" id="GO:0042073">
    <property type="term" value="P:intraciliary transport"/>
    <property type="evidence" value="ECO:0000318"/>
    <property type="project" value="GO_Central"/>
</dbReference>
<dbReference type="FunCoup" id="Q20643">
    <property type="interactions" value="7"/>
</dbReference>
<dbReference type="KEGG" id="cel:CELE_F52B5.2"/>
<dbReference type="AGR" id="WB:WBGene00009921"/>
<dbReference type="InParanoid" id="Q20643"/>
<evidence type="ECO:0000313" key="8">
    <source>
        <dbReference type="EMBL" id="CAA99854.2"/>
    </source>
</evidence>
<dbReference type="Reactome" id="R-CEL-5687128">
    <property type="pathway name" value="MAPK6/MAPK4 signaling"/>
</dbReference>
<dbReference type="Pfam" id="PF00069">
    <property type="entry name" value="Pkinase"/>
    <property type="match status" value="1"/>
</dbReference>
<organism evidence="8 9">
    <name type="scientific">Caenorhabditis elegans</name>
    <dbReference type="NCBI Taxonomy" id="6239"/>
    <lineage>
        <taxon>Eukaryota</taxon>
        <taxon>Metazoa</taxon>
        <taxon>Ecdysozoa</taxon>
        <taxon>Nematoda</taxon>
        <taxon>Chromadorea</taxon>
        <taxon>Rhabditida</taxon>
        <taxon>Rhabditina</taxon>
        <taxon>Rhabditomorpha</taxon>
        <taxon>Rhabditoidea</taxon>
        <taxon>Rhabditidae</taxon>
        <taxon>Peloderinae</taxon>
        <taxon>Caenorhabditis</taxon>
    </lineage>
</organism>
<keyword evidence="3" id="KW-0808">Transferase</keyword>
<sequence>MDNEKKSMYEPGVILGGCTLRRQLNDSGEAMVFLAESGNEEKKEVIIKFFKCGYGEDEIKYLDVLTNHEQRRNIVEMLKSFETPEIRLGMVFKRYETDLFGILGDRQRLQPSTIQKYMKGLMEGLQFIHRMDYIHRDIKPENLLIDGETICIADFGETVLSTSDKVVKPGTLPYLTIEHILGYKENTKSMDIWAAACVLGAMFQGSHLFSQNSNLQTIHAIRLLLGNHTKETWPEMDKLPLMQSIELPPVGEKTFSKIENITKEAADLMEQMMKYDPTKRLMASQVLNHEYFKKEASAQAN</sequence>
<dbReference type="AlphaFoldDB" id="Q20643"/>
<dbReference type="HOGENOM" id="CLU_000288_181_1_1"/>
<dbReference type="Bgee" id="WBGene00009921">
    <property type="expression patterns" value="Expressed in germ line (C elegans) and 4 other cell types or tissues"/>
</dbReference>
<dbReference type="SUPFAM" id="SSF56112">
    <property type="entry name" value="Protein kinase-like (PK-like)"/>
    <property type="match status" value="1"/>
</dbReference>
<evidence type="ECO:0000259" key="7">
    <source>
        <dbReference type="PROSITE" id="PS50011"/>
    </source>
</evidence>
<dbReference type="CDD" id="cd05118">
    <property type="entry name" value="STKc_CMGC"/>
    <property type="match status" value="1"/>
</dbReference>
<evidence type="ECO:0000256" key="5">
    <source>
        <dbReference type="ARBA" id="ARBA00022777"/>
    </source>
</evidence>